<dbReference type="Proteomes" id="UP001374535">
    <property type="component" value="Chromosome 7"/>
</dbReference>
<feature type="transmembrane region" description="Helical" evidence="6">
    <location>
        <begin position="175"/>
        <end position="197"/>
    </location>
</feature>
<keyword evidence="4 6" id="KW-0472">Membrane</keyword>
<feature type="transmembrane region" description="Helical" evidence="6">
    <location>
        <begin position="145"/>
        <end position="163"/>
    </location>
</feature>
<keyword evidence="3 6" id="KW-1133">Transmembrane helix</keyword>
<evidence type="ECO:0000313" key="7">
    <source>
        <dbReference type="EMBL" id="WVZ03530.1"/>
    </source>
</evidence>
<evidence type="ECO:0000256" key="1">
    <source>
        <dbReference type="ARBA" id="ARBA00004141"/>
    </source>
</evidence>
<organism evidence="7 8">
    <name type="scientific">Vigna mungo</name>
    <name type="common">Black gram</name>
    <name type="synonym">Phaseolus mungo</name>
    <dbReference type="NCBI Taxonomy" id="3915"/>
    <lineage>
        <taxon>Eukaryota</taxon>
        <taxon>Viridiplantae</taxon>
        <taxon>Streptophyta</taxon>
        <taxon>Embryophyta</taxon>
        <taxon>Tracheophyta</taxon>
        <taxon>Spermatophyta</taxon>
        <taxon>Magnoliopsida</taxon>
        <taxon>eudicotyledons</taxon>
        <taxon>Gunneridae</taxon>
        <taxon>Pentapetalae</taxon>
        <taxon>rosids</taxon>
        <taxon>fabids</taxon>
        <taxon>Fabales</taxon>
        <taxon>Fabaceae</taxon>
        <taxon>Papilionoideae</taxon>
        <taxon>50 kb inversion clade</taxon>
        <taxon>NPAAA clade</taxon>
        <taxon>indigoferoid/millettioid clade</taxon>
        <taxon>Phaseoleae</taxon>
        <taxon>Vigna</taxon>
    </lineage>
</organism>
<dbReference type="PANTHER" id="PTHR45724">
    <property type="entry name" value="AQUAPORIN NIP2-1"/>
    <property type="match status" value="1"/>
</dbReference>
<feature type="transmembrane region" description="Helical" evidence="6">
    <location>
        <begin position="103"/>
        <end position="125"/>
    </location>
</feature>
<dbReference type="InterPro" id="IPR000425">
    <property type="entry name" value="MIP"/>
</dbReference>
<dbReference type="InterPro" id="IPR023271">
    <property type="entry name" value="Aquaporin-like"/>
</dbReference>
<protein>
    <submittedName>
        <fullName evidence="7">Uncharacterized protein</fullName>
    </submittedName>
</protein>
<dbReference type="Pfam" id="PF00230">
    <property type="entry name" value="MIP"/>
    <property type="match status" value="1"/>
</dbReference>
<evidence type="ECO:0000256" key="6">
    <source>
        <dbReference type="SAM" id="Phobius"/>
    </source>
</evidence>
<dbReference type="GO" id="GO:0016020">
    <property type="term" value="C:membrane"/>
    <property type="evidence" value="ECO:0007669"/>
    <property type="project" value="UniProtKB-SubCell"/>
</dbReference>
<keyword evidence="2 5" id="KW-0812">Transmembrane</keyword>
<dbReference type="EMBL" id="CP144694">
    <property type="protein sequence ID" value="WVZ03530.1"/>
    <property type="molecule type" value="Genomic_DNA"/>
</dbReference>
<gene>
    <name evidence="7" type="ORF">V8G54_024336</name>
</gene>
<feature type="transmembrane region" description="Helical" evidence="6">
    <location>
        <begin position="71"/>
        <end position="91"/>
    </location>
</feature>
<comment type="similarity">
    <text evidence="5">Belongs to the MIP/aquaporin (TC 1.A.8) family.</text>
</comment>
<evidence type="ECO:0000256" key="5">
    <source>
        <dbReference type="RuleBase" id="RU000477"/>
    </source>
</evidence>
<sequence length="225" mass="24504">MENESEEVCLGRWLEGVFGLSSLCNSFSSHSPQNHLISHLHACVRAGVHAYIRASVRAGEQPSLVTLERKVATVFIGTFIIIFVITAAAIFNHNSETLKTRNCATTAGLTVMVVIFATGHISGAHINPAVTFLFVVLKHFPWKHVSIYIGVQVLASVCAAFALKGVYHPFMNGGVIVPSGIAVEGTLMLNILIARYITVYVSESDGQYQGLNEPTENTRSCHRHK</sequence>
<evidence type="ECO:0000256" key="4">
    <source>
        <dbReference type="ARBA" id="ARBA00023136"/>
    </source>
</evidence>
<dbReference type="PANTHER" id="PTHR45724:SF19">
    <property type="entry name" value="AQUAPORIN NIP6-1"/>
    <property type="match status" value="1"/>
</dbReference>
<dbReference type="SUPFAM" id="SSF81338">
    <property type="entry name" value="Aquaporin-like"/>
    <property type="match status" value="1"/>
</dbReference>
<keyword evidence="8" id="KW-1185">Reference proteome</keyword>
<dbReference type="PRINTS" id="PR00783">
    <property type="entry name" value="MINTRINSICP"/>
</dbReference>
<dbReference type="AlphaFoldDB" id="A0AAQ3N680"/>
<dbReference type="InterPro" id="IPR034294">
    <property type="entry name" value="Aquaporin_transptr"/>
</dbReference>
<name>A0AAQ3N680_VIGMU</name>
<evidence type="ECO:0000256" key="3">
    <source>
        <dbReference type="ARBA" id="ARBA00022989"/>
    </source>
</evidence>
<proteinExistence type="inferred from homology"/>
<evidence type="ECO:0000256" key="2">
    <source>
        <dbReference type="ARBA" id="ARBA00022692"/>
    </source>
</evidence>
<accession>A0AAQ3N680</accession>
<comment type="subcellular location">
    <subcellularLocation>
        <location evidence="1">Membrane</location>
        <topology evidence="1">Multi-pass membrane protein</topology>
    </subcellularLocation>
</comment>
<evidence type="ECO:0000313" key="8">
    <source>
        <dbReference type="Proteomes" id="UP001374535"/>
    </source>
</evidence>
<dbReference type="GO" id="GO:0015267">
    <property type="term" value="F:channel activity"/>
    <property type="evidence" value="ECO:0007669"/>
    <property type="project" value="InterPro"/>
</dbReference>
<reference evidence="7 8" key="1">
    <citation type="journal article" date="2023" name="Life. Sci Alliance">
        <title>Evolutionary insights into 3D genome organization and epigenetic landscape of Vigna mungo.</title>
        <authorList>
            <person name="Junaid A."/>
            <person name="Singh B."/>
            <person name="Bhatia S."/>
        </authorList>
    </citation>
    <scope>NUCLEOTIDE SEQUENCE [LARGE SCALE GENOMIC DNA]</scope>
    <source>
        <strain evidence="7">Urdbean</strain>
    </source>
</reference>
<keyword evidence="5" id="KW-0813">Transport</keyword>
<dbReference type="Gene3D" id="1.20.1080.10">
    <property type="entry name" value="Glycerol uptake facilitator protein"/>
    <property type="match status" value="1"/>
</dbReference>